<sequence>MEVLCVIYARLVIALWSVCMDQKCQKTPYANFKNRWQPKYVRLPECKKYPRILRGKTTISRPRTLKSQSARLAGDESGAVSNHPPVFSANQDVEKLVKLDLKISGRVPRGSLGREQLVEVGKLFRVCCEQGYEQRYSDQTTKGPMSPENGTLVLEVGRPVVTQVPATLKYTAFVIYR</sequence>
<dbReference type="EMBL" id="CADCXU010035191">
    <property type="protein sequence ID" value="CAB0020286.1"/>
    <property type="molecule type" value="Genomic_DNA"/>
</dbReference>
<protein>
    <submittedName>
        <fullName evidence="2">Uncharacterized protein</fullName>
    </submittedName>
</protein>
<accession>A0A6H5HU76</accession>
<keyword evidence="3" id="KW-1185">Reference proteome</keyword>
<evidence type="ECO:0000256" key="1">
    <source>
        <dbReference type="SAM" id="SignalP"/>
    </source>
</evidence>
<feature type="signal peptide" evidence="1">
    <location>
        <begin position="1"/>
        <end position="26"/>
    </location>
</feature>
<dbReference type="AlphaFoldDB" id="A0A6H5HU76"/>
<reference evidence="2 3" key="1">
    <citation type="submission" date="2020-02" db="EMBL/GenBank/DDBJ databases">
        <authorList>
            <person name="Ferguson B K."/>
        </authorList>
    </citation>
    <scope>NUCLEOTIDE SEQUENCE [LARGE SCALE GENOMIC DNA]</scope>
</reference>
<name>A0A6H5HU76_9HEMI</name>
<keyword evidence="1" id="KW-0732">Signal</keyword>
<organism evidence="2 3">
    <name type="scientific">Nesidiocoris tenuis</name>
    <dbReference type="NCBI Taxonomy" id="355587"/>
    <lineage>
        <taxon>Eukaryota</taxon>
        <taxon>Metazoa</taxon>
        <taxon>Ecdysozoa</taxon>
        <taxon>Arthropoda</taxon>
        <taxon>Hexapoda</taxon>
        <taxon>Insecta</taxon>
        <taxon>Pterygota</taxon>
        <taxon>Neoptera</taxon>
        <taxon>Paraneoptera</taxon>
        <taxon>Hemiptera</taxon>
        <taxon>Heteroptera</taxon>
        <taxon>Panheteroptera</taxon>
        <taxon>Cimicomorpha</taxon>
        <taxon>Miridae</taxon>
        <taxon>Dicyphina</taxon>
        <taxon>Nesidiocoris</taxon>
    </lineage>
</organism>
<proteinExistence type="predicted"/>
<dbReference type="Proteomes" id="UP000479000">
    <property type="component" value="Unassembled WGS sequence"/>
</dbReference>
<feature type="chain" id="PRO_5026097697" evidence="1">
    <location>
        <begin position="27"/>
        <end position="177"/>
    </location>
</feature>
<evidence type="ECO:0000313" key="2">
    <source>
        <dbReference type="EMBL" id="CAB0020286.1"/>
    </source>
</evidence>
<evidence type="ECO:0000313" key="3">
    <source>
        <dbReference type="Proteomes" id="UP000479000"/>
    </source>
</evidence>
<gene>
    <name evidence="2" type="ORF">NTEN_LOCUS23877</name>
</gene>